<gene>
    <name evidence="3" type="ORF">V3328_13910</name>
</gene>
<organism evidence="3 4">
    <name type="scientific">Microbaculum marinum</name>
    <dbReference type="NCBI Taxonomy" id="1764581"/>
    <lineage>
        <taxon>Bacteria</taxon>
        <taxon>Pseudomonadati</taxon>
        <taxon>Pseudomonadota</taxon>
        <taxon>Alphaproteobacteria</taxon>
        <taxon>Hyphomicrobiales</taxon>
        <taxon>Tepidamorphaceae</taxon>
        <taxon>Microbaculum</taxon>
    </lineage>
</organism>
<dbReference type="Proteomes" id="UP001378188">
    <property type="component" value="Unassembled WGS sequence"/>
</dbReference>
<evidence type="ECO:0000313" key="3">
    <source>
        <dbReference type="EMBL" id="MEJ8572580.1"/>
    </source>
</evidence>
<dbReference type="EMBL" id="JAZHOF010000005">
    <property type="protein sequence ID" value="MEJ8572580.1"/>
    <property type="molecule type" value="Genomic_DNA"/>
</dbReference>
<dbReference type="InterPro" id="IPR011008">
    <property type="entry name" value="Dimeric_a/b-barrel"/>
</dbReference>
<evidence type="ECO:0000256" key="1">
    <source>
        <dbReference type="ARBA" id="ARBA00007689"/>
    </source>
</evidence>
<dbReference type="Gene3D" id="3.30.70.1060">
    <property type="entry name" value="Dimeric alpha+beta barrel"/>
    <property type="match status" value="1"/>
</dbReference>
<dbReference type="PANTHER" id="PTHR33606">
    <property type="entry name" value="PROTEIN YCII"/>
    <property type="match status" value="1"/>
</dbReference>
<dbReference type="SUPFAM" id="SSF54909">
    <property type="entry name" value="Dimeric alpha+beta barrel"/>
    <property type="match status" value="1"/>
</dbReference>
<dbReference type="PANTHER" id="PTHR33606:SF3">
    <property type="entry name" value="PROTEIN YCII"/>
    <property type="match status" value="1"/>
</dbReference>
<dbReference type="AlphaFoldDB" id="A0AAW9RUL7"/>
<dbReference type="RefSeq" id="WP_340330277.1">
    <property type="nucleotide sequence ID" value="NZ_JAZHOF010000005.1"/>
</dbReference>
<name>A0AAW9RUL7_9HYPH</name>
<dbReference type="Pfam" id="PF03795">
    <property type="entry name" value="YCII"/>
    <property type="match status" value="1"/>
</dbReference>
<protein>
    <submittedName>
        <fullName evidence="3">YciI family protein</fullName>
    </submittedName>
</protein>
<evidence type="ECO:0000259" key="2">
    <source>
        <dbReference type="Pfam" id="PF03795"/>
    </source>
</evidence>
<comment type="similarity">
    <text evidence="1">Belongs to the YciI family.</text>
</comment>
<sequence>MPFHITCLDDPAKPGLRQKTRAEHLRYMIAHKDHILFGGPMRVEPDGPVVGSAFALDYETRAEVDAFLAGEPYYLAGLFESVVVRAIAVMVPERAPGFLEQELERELGK</sequence>
<proteinExistence type="inferred from homology"/>
<comment type="caution">
    <text evidence="3">The sequence shown here is derived from an EMBL/GenBank/DDBJ whole genome shotgun (WGS) entry which is preliminary data.</text>
</comment>
<accession>A0AAW9RUL7</accession>
<dbReference type="InterPro" id="IPR051807">
    <property type="entry name" value="Sec-metab_biosynth-assoc"/>
</dbReference>
<evidence type="ECO:0000313" key="4">
    <source>
        <dbReference type="Proteomes" id="UP001378188"/>
    </source>
</evidence>
<reference evidence="3 4" key="1">
    <citation type="submission" date="2024-02" db="EMBL/GenBank/DDBJ databases">
        <title>Genome analysis and characterization of Microbaculum marinisediminis sp. nov., isolated from marine sediment.</title>
        <authorList>
            <person name="Du Z.-J."/>
            <person name="Ye Y.-Q."/>
            <person name="Zhang Z.-R."/>
            <person name="Yuan S.-M."/>
            <person name="Zhang X.-Y."/>
        </authorList>
    </citation>
    <scope>NUCLEOTIDE SEQUENCE [LARGE SCALE GENOMIC DNA]</scope>
    <source>
        <strain evidence="3 4">SDUM1044001</strain>
    </source>
</reference>
<feature type="domain" description="YCII-related" evidence="2">
    <location>
        <begin position="1"/>
        <end position="85"/>
    </location>
</feature>
<keyword evidence="4" id="KW-1185">Reference proteome</keyword>
<dbReference type="InterPro" id="IPR005545">
    <property type="entry name" value="YCII"/>
</dbReference>